<accession>A0A977KTR0</accession>
<protein>
    <submittedName>
        <fullName evidence="1">DUF5840 family protein</fullName>
    </submittedName>
</protein>
<dbReference type="EMBL" id="CP073041">
    <property type="protein sequence ID" value="UXE58776.1"/>
    <property type="molecule type" value="Genomic_DNA"/>
</dbReference>
<dbReference type="KEGG" id="wna:KA717_22475"/>
<name>A0A977KTR0_9CYAN</name>
<dbReference type="InterPro" id="IPR031036">
    <property type="entry name" value="Pren_cyc_PirE"/>
</dbReference>
<dbReference type="AlphaFoldDB" id="A0A977KTR0"/>
<evidence type="ECO:0000313" key="1">
    <source>
        <dbReference type="EMBL" id="UXE58776.1"/>
    </source>
</evidence>
<organism evidence="1">
    <name type="scientific">Woronichinia naegeliana WA131</name>
    <dbReference type="NCBI Taxonomy" id="2824559"/>
    <lineage>
        <taxon>Bacteria</taxon>
        <taxon>Bacillati</taxon>
        <taxon>Cyanobacteriota</taxon>
        <taxon>Cyanophyceae</taxon>
        <taxon>Synechococcales</taxon>
        <taxon>Coelosphaeriaceae</taxon>
        <taxon>Woronichinia</taxon>
    </lineage>
</organism>
<dbReference type="NCBIfam" id="TIGR04446">
    <property type="entry name" value="pren_cyc_PirE"/>
    <property type="match status" value="1"/>
</dbReference>
<proteinExistence type="predicted"/>
<dbReference type="Pfam" id="PF19158">
    <property type="entry name" value="DUF5840"/>
    <property type="match status" value="1"/>
</dbReference>
<gene>
    <name evidence="1" type="ORF">KA717_22475</name>
</gene>
<sequence length="51" mass="5861">MTQKNLKPQQAAPVQREINTTSFEGGTGLSLFEYYRPYYRPYNPFAGDDAE</sequence>
<reference evidence="1" key="1">
    <citation type="submission" date="2021-04" db="EMBL/GenBank/DDBJ databases">
        <title>Genome sequence of Woronichinia naegeliana from Washington state freshwater lake bloom.</title>
        <authorList>
            <person name="Dreher T.W."/>
        </authorList>
    </citation>
    <scope>NUCLEOTIDE SEQUENCE</scope>
    <source>
        <strain evidence="1">WA131</strain>
    </source>
</reference>
<dbReference type="Proteomes" id="UP001065613">
    <property type="component" value="Chromosome"/>
</dbReference>